<protein>
    <submittedName>
        <fullName evidence="1">Uncharacterized protein</fullName>
    </submittedName>
</protein>
<organism evidence="1 2">
    <name type="scientific">Cohnella rhizosphaerae</name>
    <dbReference type="NCBI Taxonomy" id="1457232"/>
    <lineage>
        <taxon>Bacteria</taxon>
        <taxon>Bacillati</taxon>
        <taxon>Bacillota</taxon>
        <taxon>Bacilli</taxon>
        <taxon>Bacillales</taxon>
        <taxon>Paenibacillaceae</taxon>
        <taxon>Cohnella</taxon>
    </lineage>
</organism>
<keyword evidence="2" id="KW-1185">Reference proteome</keyword>
<reference evidence="1" key="1">
    <citation type="submission" date="2022-10" db="EMBL/GenBank/DDBJ databases">
        <title>Comparative genomic analysis of Cohnella hashimotonis sp. nov., isolated from the International Space Station.</title>
        <authorList>
            <person name="Simpson A."/>
            <person name="Venkateswaran K."/>
        </authorList>
    </citation>
    <scope>NUCLEOTIDE SEQUENCE</scope>
    <source>
        <strain evidence="1">DSM 28161</strain>
    </source>
</reference>
<evidence type="ECO:0000313" key="2">
    <source>
        <dbReference type="Proteomes" id="UP001153404"/>
    </source>
</evidence>
<dbReference type="AlphaFoldDB" id="A0A9X4L183"/>
<accession>A0A9X4L183</accession>
<dbReference type="Proteomes" id="UP001153404">
    <property type="component" value="Unassembled WGS sequence"/>
</dbReference>
<proteinExistence type="predicted"/>
<name>A0A9X4L183_9BACL</name>
<dbReference type="EMBL" id="JAPDIA010000007">
    <property type="protein sequence ID" value="MDG0811657.1"/>
    <property type="molecule type" value="Genomic_DNA"/>
</dbReference>
<gene>
    <name evidence="1" type="ORF">OMP40_21490</name>
</gene>
<evidence type="ECO:0000313" key="1">
    <source>
        <dbReference type="EMBL" id="MDG0811657.1"/>
    </source>
</evidence>
<sequence length="67" mass="7291">MGTLEPLVDGGKYREPYEPVFQTYRVPLDAWRKANPSFETAAVSRIAFVLGDGPGKVMLDDIGFGGS</sequence>
<dbReference type="RefSeq" id="WP_277534416.1">
    <property type="nucleotide sequence ID" value="NZ_JAPDIA010000007.1"/>
</dbReference>
<comment type="caution">
    <text evidence="1">The sequence shown here is derived from an EMBL/GenBank/DDBJ whole genome shotgun (WGS) entry which is preliminary data.</text>
</comment>